<keyword evidence="6" id="KW-0805">Transcription regulation</keyword>
<comment type="subcellular location">
    <subcellularLocation>
        <location evidence="2">Cell membrane</location>
    </subcellularLocation>
    <subcellularLocation>
        <location evidence="1">Membrane</location>
        <topology evidence="1">Single-pass membrane protein</topology>
    </subcellularLocation>
</comment>
<keyword evidence="14" id="KW-1185">Reference proteome</keyword>
<dbReference type="PANTHER" id="PTHR37461:SF1">
    <property type="entry name" value="ANTI-SIGMA-K FACTOR RSKA"/>
    <property type="match status" value="1"/>
</dbReference>
<evidence type="ECO:0000256" key="2">
    <source>
        <dbReference type="ARBA" id="ARBA00004236"/>
    </source>
</evidence>
<gene>
    <name evidence="13" type="ORF">MUN76_10935</name>
</gene>
<evidence type="ECO:0000256" key="6">
    <source>
        <dbReference type="ARBA" id="ARBA00023015"/>
    </source>
</evidence>
<evidence type="ECO:0000256" key="11">
    <source>
        <dbReference type="SAM" id="Phobius"/>
    </source>
</evidence>
<dbReference type="InterPro" id="IPR018764">
    <property type="entry name" value="RskA_C"/>
</dbReference>
<keyword evidence="7 11" id="KW-0472">Membrane</keyword>
<dbReference type="Gene3D" id="1.10.10.1320">
    <property type="entry name" value="Anti-sigma factor, zinc-finger domain"/>
    <property type="match status" value="1"/>
</dbReference>
<keyword evidence="4 11" id="KW-0812">Transmembrane</keyword>
<name>A0ABY4FTS6_9MICO</name>
<dbReference type="PANTHER" id="PTHR37461">
    <property type="entry name" value="ANTI-SIGMA-K FACTOR RSKA"/>
    <property type="match status" value="1"/>
</dbReference>
<proteinExistence type="predicted"/>
<keyword evidence="3" id="KW-1003">Cell membrane</keyword>
<evidence type="ECO:0000313" key="14">
    <source>
        <dbReference type="Proteomes" id="UP000831775"/>
    </source>
</evidence>
<dbReference type="Pfam" id="PF10099">
    <property type="entry name" value="RskA_C"/>
    <property type="match status" value="1"/>
</dbReference>
<evidence type="ECO:0000256" key="3">
    <source>
        <dbReference type="ARBA" id="ARBA00022475"/>
    </source>
</evidence>
<evidence type="ECO:0000256" key="7">
    <source>
        <dbReference type="ARBA" id="ARBA00023136"/>
    </source>
</evidence>
<evidence type="ECO:0000256" key="9">
    <source>
        <dbReference type="ARBA" id="ARBA00029829"/>
    </source>
</evidence>
<evidence type="ECO:0000256" key="10">
    <source>
        <dbReference type="ARBA" id="ARBA00030803"/>
    </source>
</evidence>
<evidence type="ECO:0000256" key="5">
    <source>
        <dbReference type="ARBA" id="ARBA00022989"/>
    </source>
</evidence>
<keyword evidence="8" id="KW-0804">Transcription</keyword>
<dbReference type="Proteomes" id="UP000831775">
    <property type="component" value="Chromosome"/>
</dbReference>
<dbReference type="InterPro" id="IPR051474">
    <property type="entry name" value="Anti-sigma-K/W_factor"/>
</dbReference>
<sequence>MNQQEFRELSAGHALRALTSDEERAFAAALAEHPEWQRIVDEDLAAASGLGRSIPEIPPPAALRDQILGAITGVPQLDPEPGDAVDEDPAPALDEIEAEGSATQRQASRAWRIGAFALAASVVLLTTVMFGPRIIESFAPQDPAVVALQQVEDAPDADSSTLDLPGGGSATLHWSDSAGQAVLVADGMAPAEAGTDFELWLVRGQEAISVGLMQPDDEEQGIFATDTFVAGDTLAITVEQAGGSPSGAPTSDPILAIATA</sequence>
<evidence type="ECO:0000256" key="1">
    <source>
        <dbReference type="ARBA" id="ARBA00004167"/>
    </source>
</evidence>
<protein>
    <recommendedName>
        <fullName evidence="10">Regulator of SigK</fullName>
    </recommendedName>
    <alternativeName>
        <fullName evidence="9">Sigma-K anti-sigma factor RskA</fullName>
    </alternativeName>
</protein>
<evidence type="ECO:0000313" key="13">
    <source>
        <dbReference type="EMBL" id="UOQ59564.1"/>
    </source>
</evidence>
<feature type="domain" description="Anti-sigma K factor RskA C-terminal" evidence="12">
    <location>
        <begin position="116"/>
        <end position="254"/>
    </location>
</feature>
<dbReference type="InterPro" id="IPR041916">
    <property type="entry name" value="Anti_sigma_zinc_sf"/>
</dbReference>
<dbReference type="EMBL" id="CP095043">
    <property type="protein sequence ID" value="UOQ59564.1"/>
    <property type="molecule type" value="Genomic_DNA"/>
</dbReference>
<feature type="transmembrane region" description="Helical" evidence="11">
    <location>
        <begin position="113"/>
        <end position="131"/>
    </location>
</feature>
<evidence type="ECO:0000256" key="8">
    <source>
        <dbReference type="ARBA" id="ARBA00023163"/>
    </source>
</evidence>
<reference evidence="13 14" key="1">
    <citation type="submission" date="2022-04" db="EMBL/GenBank/DDBJ databases">
        <title>Leucobacter sp. isolated from rhizosphere of onion.</title>
        <authorList>
            <person name="Won M."/>
            <person name="Lee C.-M."/>
            <person name="Woen H.-Y."/>
            <person name="Kwon S.-W."/>
        </authorList>
    </citation>
    <scope>NUCLEOTIDE SEQUENCE [LARGE SCALE GENOMIC DNA]</scope>
    <source>
        <strain evidence="13 14">H25R-14</strain>
    </source>
</reference>
<dbReference type="RefSeq" id="WP_244684630.1">
    <property type="nucleotide sequence ID" value="NZ_CP095043.1"/>
</dbReference>
<keyword evidence="5 11" id="KW-1133">Transmembrane helix</keyword>
<evidence type="ECO:0000259" key="12">
    <source>
        <dbReference type="Pfam" id="PF10099"/>
    </source>
</evidence>
<organism evidence="13 14">
    <name type="scientific">Leucobacter rhizosphaerae</name>
    <dbReference type="NCBI Taxonomy" id="2932245"/>
    <lineage>
        <taxon>Bacteria</taxon>
        <taxon>Bacillati</taxon>
        <taxon>Actinomycetota</taxon>
        <taxon>Actinomycetes</taxon>
        <taxon>Micrococcales</taxon>
        <taxon>Microbacteriaceae</taxon>
        <taxon>Leucobacter</taxon>
    </lineage>
</organism>
<evidence type="ECO:0000256" key="4">
    <source>
        <dbReference type="ARBA" id="ARBA00022692"/>
    </source>
</evidence>
<accession>A0ABY4FTS6</accession>